<dbReference type="InterPro" id="IPR001248">
    <property type="entry name" value="Pur-cyt_permease"/>
</dbReference>
<protein>
    <recommendedName>
        <fullName evidence="13">RRM domain-containing protein</fullName>
    </recommendedName>
</protein>
<sequence>MTSLTTVNTITVKTEIERSSSVATTSAKVELNDDVSGSDQRRGSESMSKNKGQKQTITTRTNQVFVRGIPYEATSAQLEVFFADAAPVRECFVVKDSRNSNLDLSSADESQQQTDATPSRNRGFGFVTFASAADALTAIETLKDVKFMGKRKLLMEPSLKKNLSSSDKALQKKQLTPKKQNTSPVKAVSSTSVNVESENTTPKPKEKLTPVIHISNLPPDLDLKQLNHKVRKMGAIVDVQYPLKSNDGDIDLNSGRPNCYHISQNDKFCFSPARVTYNSIQEAKTAVERLNQHVFKGVTITAQIFKQQPDAPMQTTKPRLIIRNLPFHTTPAQITTALHKLTGHSVITIKHIDMPTQPSKKNEKIIINKGFAFVMLSTLRDCEAVISAVNGAKINGRIVAVDWSLPKEAFIKNAGDGVAGNDDDDDGKKIAEKKDEEEESDLEIQQDEDEGEDGSEEKEEENKEEEEEEEEEDNDVEITLDGAAVEQVYDDPDFMEEDDIENNSNDDKAAAREEKQINAEAAAKKVKQEEGCTLFVRNLLFETTEEELNAKFSTFGKLRYTRITKDPITGRSRGSGFICFFNRGDAEDCMNAYAEAVKSHALIDNTFHNPEVDGDDSDGNKKKRKQQKAKETVKSMITPEHSSTSAITAPFILNGRFVNLTMAVSKTESTKLSSMGVRDRRARDTRHLYLIKEGVIFPNSNEAIGLTPSEVSKRQKSYSERKRLLDKNPNLFLSRTRLSVRNLGTRISDAILKKAAVTAVKRFWEEVKAKKRKGLEEEVVLEDKNDGLDPPGRNRRINVTHAKIMRDPSKPDPTSKLGKSKGFGFIEFVNHSDALACLRYMNANPLLFKHDGLTYNNEELAKIQSGEIGADEKATIEKAKRPIVEFTLENKLIVKKKEENAQKSRAASKEAKKVTFKQDAKEKWLEKKKNEEAAAAVEEKKAKKKANKKRKRAADSGDDSGDDESQILSLKTSKKSEATITMNSKKFKTGLNISNKKENTKQESEIISLNNGKKRVAIAEKERAVAEKKSKILTKSEVRDQQDDQAFTQLLANVPDTNAAKDVDTHAAITVGESAGTIEFQKSGDRNWVQSALQRVGAEVRGVEWVPPHDRADKNMWDNFFLWFSFNIAVTTAPVGSYAGPFYGLGLRDAILTIVFFNLLACSTVAFLATLGPATVLVGAQTLCAVWTSLSMTGGIIIVAVATVIVCFFGYRIVHIYERYIWIGVFIIFIMMYAAGSGDYTVTETTVEGKDLATSVLALGGLVFGTAAGWGPIASDYNMNLPEDTSRVTVFLMTFFGNFLALCFTECLGAVMTTAFAGRPDWEAAFGVSWGQLMSQALSTYGTGWQTFFVVMLSLSAITINIPTTYSTALSIQALHPIFQKVPRAAWVIIGTVIYTIASIAGQNSFLSIFQNILSLLSYWTALFFIVLFEEHFLFRKGKYPSHEYNSPSKLPVGVAGFVAILISAAAAVLGMSQIWYVGIVANAIGGGDLGFELVLLFAGVFYPIVRYFELLYFKR</sequence>
<comment type="subcellular location">
    <subcellularLocation>
        <location evidence="2">Membrane</location>
        <topology evidence="2">Multi-pass membrane protein</topology>
    </subcellularLocation>
    <subcellularLocation>
        <location evidence="1">Nucleus</location>
    </subcellularLocation>
</comment>
<dbReference type="SMART" id="SM00360">
    <property type="entry name" value="RRM"/>
    <property type="match status" value="5"/>
</dbReference>
<dbReference type="InterPro" id="IPR035979">
    <property type="entry name" value="RBD_domain_sf"/>
</dbReference>
<feature type="transmembrane region" description="Helical" evidence="12">
    <location>
        <begin position="1256"/>
        <end position="1277"/>
    </location>
</feature>
<feature type="transmembrane region" description="Helical" evidence="12">
    <location>
        <begin position="1451"/>
        <end position="1478"/>
    </location>
</feature>
<dbReference type="InterPro" id="IPR051945">
    <property type="entry name" value="RRM_MRD1_RNA_proc_ribogen"/>
</dbReference>
<dbReference type="Pfam" id="PF00076">
    <property type="entry name" value="RRM_1"/>
    <property type="match status" value="1"/>
</dbReference>
<feature type="transmembrane region" description="Helical" evidence="12">
    <location>
        <begin position="1289"/>
        <end position="1312"/>
    </location>
</feature>
<feature type="transmembrane region" description="Helical" evidence="12">
    <location>
        <begin position="1220"/>
        <end position="1236"/>
    </location>
</feature>
<feature type="transmembrane region" description="Helical" evidence="12">
    <location>
        <begin position="1344"/>
        <end position="1364"/>
    </location>
</feature>
<keyword evidence="15" id="KW-1185">Reference proteome</keyword>
<dbReference type="GO" id="GO:0003729">
    <property type="term" value="F:mRNA binding"/>
    <property type="evidence" value="ECO:0007669"/>
    <property type="project" value="TreeGrafter"/>
</dbReference>
<gene>
    <name evidence="14" type="ORF">HK100_009923</name>
</gene>
<evidence type="ECO:0000256" key="5">
    <source>
        <dbReference type="ARBA" id="ARBA00022737"/>
    </source>
</evidence>
<feature type="compositionally biased region" description="Basic and acidic residues" evidence="11">
    <location>
        <begin position="927"/>
        <end position="941"/>
    </location>
</feature>
<feature type="compositionally biased region" description="Polar residues" evidence="11">
    <location>
        <begin position="163"/>
        <end position="184"/>
    </location>
</feature>
<feature type="compositionally biased region" description="Acidic residues" evidence="11">
    <location>
        <begin position="435"/>
        <end position="478"/>
    </location>
</feature>
<keyword evidence="6 10" id="KW-0694">RNA-binding</keyword>
<evidence type="ECO:0000256" key="3">
    <source>
        <dbReference type="ARBA" id="ARBA00008974"/>
    </source>
</evidence>
<feature type="compositionally biased region" description="Basic residues" evidence="11">
    <location>
        <begin position="942"/>
        <end position="952"/>
    </location>
</feature>
<keyword evidence="8 12" id="KW-0472">Membrane</keyword>
<dbReference type="InterPro" id="IPR000504">
    <property type="entry name" value="RRM_dom"/>
</dbReference>
<feature type="region of interest" description="Disordered" evidence="11">
    <location>
        <begin position="608"/>
        <end position="640"/>
    </location>
</feature>
<evidence type="ECO:0000256" key="7">
    <source>
        <dbReference type="ARBA" id="ARBA00022989"/>
    </source>
</evidence>
<evidence type="ECO:0000256" key="2">
    <source>
        <dbReference type="ARBA" id="ARBA00004141"/>
    </source>
</evidence>
<feature type="compositionally biased region" description="Acidic residues" evidence="11">
    <location>
        <begin position="956"/>
        <end position="965"/>
    </location>
</feature>
<name>A0AAD5XEX6_9FUNG</name>
<evidence type="ECO:0000256" key="8">
    <source>
        <dbReference type="ARBA" id="ARBA00023136"/>
    </source>
</evidence>
<feature type="region of interest" description="Disordered" evidence="11">
    <location>
        <begin position="413"/>
        <end position="482"/>
    </location>
</feature>
<keyword evidence="4 12" id="KW-0812">Transmembrane</keyword>
<proteinExistence type="inferred from homology"/>
<feature type="region of interest" description="Disordered" evidence="11">
    <location>
        <begin position="927"/>
        <end position="970"/>
    </location>
</feature>
<keyword evidence="7 12" id="KW-1133">Transmembrane helix</keyword>
<feature type="domain" description="RRM" evidence="13">
    <location>
        <begin position="532"/>
        <end position="631"/>
    </location>
</feature>
<dbReference type="PANTHER" id="PTHR48039">
    <property type="entry name" value="RNA-BINDING MOTIF PROTEIN 14B"/>
    <property type="match status" value="1"/>
</dbReference>
<keyword evidence="5" id="KW-0677">Repeat</keyword>
<feature type="domain" description="RRM" evidence="13">
    <location>
        <begin position="62"/>
        <end position="160"/>
    </location>
</feature>
<dbReference type="GO" id="GO:0016020">
    <property type="term" value="C:membrane"/>
    <property type="evidence" value="ECO:0007669"/>
    <property type="project" value="UniProtKB-SubCell"/>
</dbReference>
<comment type="caution">
    <text evidence="14">The sequence shown here is derived from an EMBL/GenBank/DDBJ whole genome shotgun (WGS) entry which is preliminary data.</text>
</comment>
<feature type="region of interest" description="Disordered" evidence="11">
    <location>
        <begin position="163"/>
        <end position="205"/>
    </location>
</feature>
<feature type="compositionally biased region" description="Low complexity" evidence="11">
    <location>
        <begin position="188"/>
        <end position="201"/>
    </location>
</feature>
<feature type="transmembrane region" description="Helical" evidence="12">
    <location>
        <begin position="1409"/>
        <end position="1430"/>
    </location>
</feature>
<dbReference type="GO" id="GO:0005730">
    <property type="term" value="C:nucleolus"/>
    <property type="evidence" value="ECO:0007669"/>
    <property type="project" value="TreeGrafter"/>
</dbReference>
<feature type="transmembrane region" description="Helical" evidence="12">
    <location>
        <begin position="1490"/>
        <end position="1509"/>
    </location>
</feature>
<evidence type="ECO:0000313" key="14">
    <source>
        <dbReference type="EMBL" id="KAJ3127082.1"/>
    </source>
</evidence>
<accession>A0AAD5XEX6</accession>
<evidence type="ECO:0000259" key="13">
    <source>
        <dbReference type="PROSITE" id="PS50102"/>
    </source>
</evidence>
<evidence type="ECO:0000313" key="15">
    <source>
        <dbReference type="Proteomes" id="UP001211907"/>
    </source>
</evidence>
<evidence type="ECO:0000256" key="4">
    <source>
        <dbReference type="ARBA" id="ARBA00022692"/>
    </source>
</evidence>
<dbReference type="EMBL" id="JADGJH010000528">
    <property type="protein sequence ID" value="KAJ3127082.1"/>
    <property type="molecule type" value="Genomic_DNA"/>
</dbReference>
<feature type="transmembrane region" description="Helical" evidence="12">
    <location>
        <begin position="1385"/>
        <end position="1403"/>
    </location>
</feature>
<dbReference type="Gene3D" id="3.30.70.330">
    <property type="match status" value="5"/>
</dbReference>
<dbReference type="Pfam" id="PF02133">
    <property type="entry name" value="Transp_cyt_pur"/>
    <property type="match status" value="1"/>
</dbReference>
<dbReference type="CDD" id="cd00590">
    <property type="entry name" value="RRM_SF"/>
    <property type="match status" value="1"/>
</dbReference>
<dbReference type="PANTHER" id="PTHR48039:SF5">
    <property type="entry name" value="RNA-BINDING PROTEIN 28"/>
    <property type="match status" value="1"/>
</dbReference>
<feature type="transmembrane region" description="Helical" evidence="12">
    <location>
        <begin position="1151"/>
        <end position="1172"/>
    </location>
</feature>
<dbReference type="Gene3D" id="1.10.4160.10">
    <property type="entry name" value="Hydantoin permease"/>
    <property type="match status" value="1"/>
</dbReference>
<dbReference type="GO" id="GO:0022857">
    <property type="term" value="F:transmembrane transporter activity"/>
    <property type="evidence" value="ECO:0007669"/>
    <property type="project" value="InterPro"/>
</dbReference>
<evidence type="ECO:0000256" key="1">
    <source>
        <dbReference type="ARBA" id="ARBA00004123"/>
    </source>
</evidence>
<keyword evidence="9" id="KW-0539">Nucleus</keyword>
<reference evidence="14" key="1">
    <citation type="submission" date="2020-05" db="EMBL/GenBank/DDBJ databases">
        <title>Phylogenomic resolution of chytrid fungi.</title>
        <authorList>
            <person name="Stajich J.E."/>
            <person name="Amses K."/>
            <person name="Simmons R."/>
            <person name="Seto K."/>
            <person name="Myers J."/>
            <person name="Bonds A."/>
            <person name="Quandt C.A."/>
            <person name="Barry K."/>
            <person name="Liu P."/>
            <person name="Grigoriev I."/>
            <person name="Longcore J.E."/>
            <person name="James T.Y."/>
        </authorList>
    </citation>
    <scope>NUCLEOTIDE SEQUENCE</scope>
    <source>
        <strain evidence="14">JEL0513</strain>
    </source>
</reference>
<dbReference type="SUPFAM" id="SSF54928">
    <property type="entry name" value="RNA-binding domain, RBD"/>
    <property type="match status" value="4"/>
</dbReference>
<dbReference type="InterPro" id="IPR012677">
    <property type="entry name" value="Nucleotide-bd_a/b_plait_sf"/>
</dbReference>
<evidence type="ECO:0000256" key="6">
    <source>
        <dbReference type="ARBA" id="ARBA00022884"/>
    </source>
</evidence>
<dbReference type="Proteomes" id="UP001211907">
    <property type="component" value="Unassembled WGS sequence"/>
</dbReference>
<feature type="region of interest" description="Disordered" evidence="11">
    <location>
        <begin position="22"/>
        <end position="56"/>
    </location>
</feature>
<feature type="transmembrane region" description="Helical" evidence="12">
    <location>
        <begin position="1120"/>
        <end position="1139"/>
    </location>
</feature>
<evidence type="ECO:0000256" key="10">
    <source>
        <dbReference type="PROSITE-ProRule" id="PRU00176"/>
    </source>
</evidence>
<feature type="compositionally biased region" description="Polar residues" evidence="11">
    <location>
        <begin position="45"/>
        <end position="56"/>
    </location>
</feature>
<evidence type="ECO:0000256" key="11">
    <source>
        <dbReference type="SAM" id="MobiDB-lite"/>
    </source>
</evidence>
<feature type="domain" description="RRM" evidence="13">
    <location>
        <begin position="318"/>
        <end position="406"/>
    </location>
</feature>
<evidence type="ECO:0000256" key="12">
    <source>
        <dbReference type="SAM" id="Phobius"/>
    </source>
</evidence>
<comment type="similarity">
    <text evidence="3">Belongs to the purine-cytosine permease (2.A.39) family.</text>
</comment>
<feature type="transmembrane region" description="Helical" evidence="12">
    <location>
        <begin position="1192"/>
        <end position="1213"/>
    </location>
</feature>
<organism evidence="14 15">
    <name type="scientific">Physocladia obscura</name>
    <dbReference type="NCBI Taxonomy" id="109957"/>
    <lineage>
        <taxon>Eukaryota</taxon>
        <taxon>Fungi</taxon>
        <taxon>Fungi incertae sedis</taxon>
        <taxon>Chytridiomycota</taxon>
        <taxon>Chytridiomycota incertae sedis</taxon>
        <taxon>Chytridiomycetes</taxon>
        <taxon>Chytridiales</taxon>
        <taxon>Chytriomycetaceae</taxon>
        <taxon>Physocladia</taxon>
    </lineage>
</organism>
<dbReference type="PROSITE" id="PS50102">
    <property type="entry name" value="RRM"/>
    <property type="match status" value="3"/>
</dbReference>
<evidence type="ECO:0000256" key="9">
    <source>
        <dbReference type="ARBA" id="ARBA00023242"/>
    </source>
</evidence>